<dbReference type="eggNOG" id="COG1713">
    <property type="taxonomic scope" value="Bacteria"/>
</dbReference>
<dbReference type="InterPro" id="IPR003607">
    <property type="entry name" value="HD/PDEase_dom"/>
</dbReference>
<evidence type="ECO:0000256" key="4">
    <source>
        <dbReference type="ARBA" id="ARBA00022801"/>
    </source>
</evidence>
<dbReference type="EC" id="3.6.1.41" evidence="1"/>
<reference evidence="9" key="1">
    <citation type="submission" date="2010-11" db="EMBL/GenBank/DDBJ databases">
        <title>The complete genome of Mahella australiensis DSM 15567.</title>
        <authorList>
            <consortium name="US DOE Joint Genome Institute (JGI-PGF)"/>
            <person name="Lucas S."/>
            <person name="Copeland A."/>
            <person name="Lapidus A."/>
            <person name="Bruce D."/>
            <person name="Goodwin L."/>
            <person name="Pitluck S."/>
            <person name="Kyrpides N."/>
            <person name="Mavromatis K."/>
            <person name="Pagani I."/>
            <person name="Ivanova N."/>
            <person name="Teshima H."/>
            <person name="Brettin T."/>
            <person name="Detter J.C."/>
            <person name="Han C."/>
            <person name="Tapia R."/>
            <person name="Land M."/>
            <person name="Hauser L."/>
            <person name="Markowitz V."/>
            <person name="Cheng J.-F."/>
            <person name="Hugenholtz P."/>
            <person name="Woyke T."/>
            <person name="Wu D."/>
            <person name="Spring S."/>
            <person name="Pukall R."/>
            <person name="Steenblock K."/>
            <person name="Schneider S."/>
            <person name="Klenk H.-P."/>
            <person name="Eisen J.A."/>
        </authorList>
    </citation>
    <scope>NUCLEOTIDE SEQUENCE [LARGE SCALE GENOMIC DNA]</scope>
    <source>
        <strain evidence="9">DSM 15567 / CIP 107919 / 50-1 BON</strain>
    </source>
</reference>
<proteinExistence type="predicted"/>
<evidence type="ECO:0000313" key="9">
    <source>
        <dbReference type="Proteomes" id="UP000008457"/>
    </source>
</evidence>
<dbReference type="SMART" id="SM00471">
    <property type="entry name" value="HDc"/>
    <property type="match status" value="1"/>
</dbReference>
<dbReference type="GO" id="GO:0046872">
    <property type="term" value="F:metal ion binding"/>
    <property type="evidence" value="ECO:0007669"/>
    <property type="project" value="UniProtKB-KW"/>
</dbReference>
<dbReference type="Pfam" id="PF01966">
    <property type="entry name" value="HD"/>
    <property type="match status" value="1"/>
</dbReference>
<evidence type="ECO:0000256" key="1">
    <source>
        <dbReference type="ARBA" id="ARBA00012506"/>
    </source>
</evidence>
<dbReference type="PANTHER" id="PTHR35795">
    <property type="entry name" value="SLR1885 PROTEIN"/>
    <property type="match status" value="1"/>
</dbReference>
<dbReference type="Proteomes" id="UP000008457">
    <property type="component" value="Chromosome"/>
</dbReference>
<dbReference type="Gene3D" id="1.10.3210.10">
    <property type="entry name" value="Hypothetical protein af1432"/>
    <property type="match status" value="1"/>
</dbReference>
<dbReference type="PANTHER" id="PTHR35795:SF1">
    <property type="entry name" value="BIS(5'-NUCLEOSYL)-TETRAPHOSPHATASE, SYMMETRICAL"/>
    <property type="match status" value="1"/>
</dbReference>
<keyword evidence="5" id="KW-0408">Iron</keyword>
<organism evidence="8 9">
    <name type="scientific">Mahella australiensis (strain DSM 15567 / CIP 107919 / 50-1 BON)</name>
    <dbReference type="NCBI Taxonomy" id="697281"/>
    <lineage>
        <taxon>Bacteria</taxon>
        <taxon>Bacillati</taxon>
        <taxon>Bacillota</taxon>
        <taxon>Clostridia</taxon>
        <taxon>Thermoanaerobacterales</taxon>
        <taxon>Thermoanaerobacterales Family IV. Incertae Sedis</taxon>
        <taxon>Mahella</taxon>
    </lineage>
</organism>
<evidence type="ECO:0000313" key="8">
    <source>
        <dbReference type="EMBL" id="AEE95911.1"/>
    </source>
</evidence>
<dbReference type="InterPro" id="IPR006674">
    <property type="entry name" value="HD_domain"/>
</dbReference>
<dbReference type="RefSeq" id="WP_013780341.1">
    <property type="nucleotide sequence ID" value="NC_015520.1"/>
</dbReference>
<dbReference type="GO" id="GO:0008803">
    <property type="term" value="F:bis(5'-nucleosyl)-tetraphosphatase (symmetrical) activity"/>
    <property type="evidence" value="ECO:0007669"/>
    <property type="project" value="UniProtKB-EC"/>
</dbReference>
<dbReference type="KEGG" id="mas:Mahau_0710"/>
<dbReference type="InterPro" id="IPR005249">
    <property type="entry name" value="YqeK"/>
</dbReference>
<sequence>MMELEYIEQKLKEMLTPCRFEHSLGVREAAVHLANIYAADRDKAALAGLVHDCAKDLNYQQMKALMIKYDMELDDVSSHEPALIHGPLGAHIAHDMFDINDEEVLNAIRYHTTGRPGMGLLEQIVYLADYIEPNRDFPGVNELREISERDLDQALLMAFDNTIMRVISRKRLLHPNTIFARNDFIMHLSSKE</sequence>
<evidence type="ECO:0000259" key="7">
    <source>
        <dbReference type="PROSITE" id="PS51831"/>
    </source>
</evidence>
<evidence type="ECO:0000256" key="6">
    <source>
        <dbReference type="ARBA" id="ARBA00049417"/>
    </source>
</evidence>
<accession>F4A0N2</accession>
<dbReference type="AlphaFoldDB" id="F4A0N2"/>
<dbReference type="GO" id="GO:0000166">
    <property type="term" value="F:nucleotide binding"/>
    <property type="evidence" value="ECO:0007669"/>
    <property type="project" value="UniProtKB-KW"/>
</dbReference>
<dbReference type="SUPFAM" id="SSF109604">
    <property type="entry name" value="HD-domain/PDEase-like"/>
    <property type="match status" value="1"/>
</dbReference>
<comment type="catalytic activity">
    <reaction evidence="6">
        <text>P(1),P(4)-bis(5'-adenosyl) tetraphosphate + H2O = 2 ADP + 2 H(+)</text>
        <dbReference type="Rhea" id="RHEA:24252"/>
        <dbReference type="ChEBI" id="CHEBI:15377"/>
        <dbReference type="ChEBI" id="CHEBI:15378"/>
        <dbReference type="ChEBI" id="CHEBI:58141"/>
        <dbReference type="ChEBI" id="CHEBI:456216"/>
        <dbReference type="EC" id="3.6.1.41"/>
    </reaction>
</comment>
<keyword evidence="2" id="KW-0479">Metal-binding</keyword>
<feature type="domain" description="HD" evidence="7">
    <location>
        <begin position="19"/>
        <end position="134"/>
    </location>
</feature>
<keyword evidence="3" id="KW-0547">Nucleotide-binding</keyword>
<reference evidence="8 9" key="2">
    <citation type="journal article" date="2011" name="Stand. Genomic Sci.">
        <title>Complete genome sequence of Mahella australiensis type strain (50-1 BON).</title>
        <authorList>
            <person name="Sikorski J."/>
            <person name="Teshima H."/>
            <person name="Nolan M."/>
            <person name="Lucas S."/>
            <person name="Hammon N."/>
            <person name="Deshpande S."/>
            <person name="Cheng J.F."/>
            <person name="Pitluck S."/>
            <person name="Liolios K."/>
            <person name="Pagani I."/>
            <person name="Ivanova N."/>
            <person name="Huntemann M."/>
            <person name="Mavromatis K."/>
            <person name="Ovchinikova G."/>
            <person name="Pati A."/>
            <person name="Tapia R."/>
            <person name="Han C."/>
            <person name="Goodwin L."/>
            <person name="Chen A."/>
            <person name="Palaniappan K."/>
            <person name="Land M."/>
            <person name="Hauser L."/>
            <person name="Ngatchou-Djao O.D."/>
            <person name="Rohde M."/>
            <person name="Pukall R."/>
            <person name="Spring S."/>
            <person name="Abt B."/>
            <person name="Goker M."/>
            <person name="Detter J.C."/>
            <person name="Woyke T."/>
            <person name="Bristow J."/>
            <person name="Markowitz V."/>
            <person name="Hugenholtz P."/>
            <person name="Eisen J.A."/>
            <person name="Kyrpides N.C."/>
            <person name="Klenk H.P."/>
            <person name="Lapidus A."/>
        </authorList>
    </citation>
    <scope>NUCLEOTIDE SEQUENCE [LARGE SCALE GENOMIC DNA]</scope>
    <source>
        <strain evidence="9">DSM 15567 / CIP 107919 / 50-1 BON</strain>
    </source>
</reference>
<dbReference type="CDD" id="cd00077">
    <property type="entry name" value="HDc"/>
    <property type="match status" value="1"/>
</dbReference>
<name>F4A0N2_MAHA5</name>
<protein>
    <recommendedName>
        <fullName evidence="1">bis(5'-nucleosyl)-tetraphosphatase (symmetrical)</fullName>
        <ecNumber evidence="1">3.6.1.41</ecNumber>
    </recommendedName>
</protein>
<evidence type="ECO:0000256" key="3">
    <source>
        <dbReference type="ARBA" id="ARBA00022741"/>
    </source>
</evidence>
<dbReference type="EMBL" id="CP002360">
    <property type="protein sequence ID" value="AEE95911.1"/>
    <property type="molecule type" value="Genomic_DNA"/>
</dbReference>
<dbReference type="STRING" id="697281.Mahau_0710"/>
<evidence type="ECO:0000256" key="2">
    <source>
        <dbReference type="ARBA" id="ARBA00022723"/>
    </source>
</evidence>
<keyword evidence="9" id="KW-1185">Reference proteome</keyword>
<dbReference type="PROSITE" id="PS51831">
    <property type="entry name" value="HD"/>
    <property type="match status" value="1"/>
</dbReference>
<dbReference type="InterPro" id="IPR051094">
    <property type="entry name" value="Diverse_Catalytic_Enzymes"/>
</dbReference>
<dbReference type="OrthoDB" id="5295945at2"/>
<evidence type="ECO:0000256" key="5">
    <source>
        <dbReference type="ARBA" id="ARBA00023004"/>
    </source>
</evidence>
<keyword evidence="4" id="KW-0378">Hydrolase</keyword>
<dbReference type="NCBIfam" id="TIGR00488">
    <property type="entry name" value="bis(5'-nucleosyl)-tetraphosphatase (symmetrical) YqeK"/>
    <property type="match status" value="1"/>
</dbReference>
<gene>
    <name evidence="8" type="ordered locus">Mahau_0710</name>
</gene>
<dbReference type="HOGENOM" id="CLU_089580_1_2_9"/>